<dbReference type="OrthoDB" id="9764628at2"/>
<keyword evidence="6" id="KW-0411">Iron-sulfur</keyword>
<evidence type="ECO:0000313" key="9">
    <source>
        <dbReference type="Proteomes" id="UP000000602"/>
    </source>
</evidence>
<keyword evidence="9" id="KW-1185">Reference proteome</keyword>
<dbReference type="GO" id="GO:0051539">
    <property type="term" value="F:4 iron, 4 sulfur cluster binding"/>
    <property type="evidence" value="ECO:0007669"/>
    <property type="project" value="UniProtKB-KW"/>
</dbReference>
<dbReference type="eggNOG" id="COG0535">
    <property type="taxonomic scope" value="Bacteria"/>
</dbReference>
<evidence type="ECO:0000256" key="4">
    <source>
        <dbReference type="ARBA" id="ARBA00022723"/>
    </source>
</evidence>
<evidence type="ECO:0000256" key="1">
    <source>
        <dbReference type="ARBA" id="ARBA00001966"/>
    </source>
</evidence>
<keyword evidence="2" id="KW-0004">4Fe-4S</keyword>
<dbReference type="SFLD" id="SFLDS00029">
    <property type="entry name" value="Radical_SAM"/>
    <property type="match status" value="1"/>
</dbReference>
<evidence type="ECO:0000259" key="7">
    <source>
        <dbReference type="PROSITE" id="PS51918"/>
    </source>
</evidence>
<dbReference type="SMART" id="SM00729">
    <property type="entry name" value="Elp3"/>
    <property type="match status" value="1"/>
</dbReference>
<dbReference type="EMBL" id="CR522870">
    <property type="protein sequence ID" value="CAG37595.1"/>
    <property type="molecule type" value="Genomic_DNA"/>
</dbReference>
<dbReference type="KEGG" id="dps:DP2866"/>
<keyword evidence="4" id="KW-0479">Metal-binding</keyword>
<organism evidence="8 9">
    <name type="scientific">Desulfotalea psychrophila (strain LSv54 / DSM 12343)</name>
    <dbReference type="NCBI Taxonomy" id="177439"/>
    <lineage>
        <taxon>Bacteria</taxon>
        <taxon>Pseudomonadati</taxon>
        <taxon>Thermodesulfobacteriota</taxon>
        <taxon>Desulfobulbia</taxon>
        <taxon>Desulfobulbales</taxon>
        <taxon>Desulfocapsaceae</taxon>
        <taxon>Desulfotalea</taxon>
    </lineage>
</organism>
<dbReference type="InterPro" id="IPR034457">
    <property type="entry name" value="Organic_radical-activating"/>
</dbReference>
<dbReference type="PANTHER" id="PTHR30352:SF5">
    <property type="entry name" value="PYRUVATE FORMATE-LYASE 1-ACTIVATING ENZYME"/>
    <property type="match status" value="1"/>
</dbReference>
<name>Q6AJ85_DESPS</name>
<dbReference type="InterPro" id="IPR006638">
    <property type="entry name" value="Elp3/MiaA/NifB-like_rSAM"/>
</dbReference>
<dbReference type="GO" id="GO:0046872">
    <property type="term" value="F:metal ion binding"/>
    <property type="evidence" value="ECO:0007669"/>
    <property type="project" value="UniProtKB-KW"/>
</dbReference>
<gene>
    <name evidence="8" type="ordered locus">DP2866</name>
</gene>
<accession>Q6AJ85</accession>
<dbReference type="SUPFAM" id="SSF102114">
    <property type="entry name" value="Radical SAM enzymes"/>
    <property type="match status" value="1"/>
</dbReference>
<dbReference type="InterPro" id="IPR058240">
    <property type="entry name" value="rSAM_sf"/>
</dbReference>
<evidence type="ECO:0000256" key="3">
    <source>
        <dbReference type="ARBA" id="ARBA00022691"/>
    </source>
</evidence>
<evidence type="ECO:0000256" key="6">
    <source>
        <dbReference type="ARBA" id="ARBA00023014"/>
    </source>
</evidence>
<dbReference type="GO" id="GO:0003824">
    <property type="term" value="F:catalytic activity"/>
    <property type="evidence" value="ECO:0007669"/>
    <property type="project" value="InterPro"/>
</dbReference>
<keyword evidence="5" id="KW-0408">Iron</keyword>
<dbReference type="Gene3D" id="3.20.20.70">
    <property type="entry name" value="Aldolase class I"/>
    <property type="match status" value="1"/>
</dbReference>
<dbReference type="Proteomes" id="UP000000602">
    <property type="component" value="Chromosome"/>
</dbReference>
<dbReference type="SFLD" id="SFLDG01067">
    <property type="entry name" value="SPASM/twitch_domain_containing"/>
    <property type="match status" value="1"/>
</dbReference>
<evidence type="ECO:0000256" key="5">
    <source>
        <dbReference type="ARBA" id="ARBA00023004"/>
    </source>
</evidence>
<proteinExistence type="predicted"/>
<feature type="domain" description="Radical SAM core" evidence="7">
    <location>
        <begin position="186"/>
        <end position="413"/>
    </location>
</feature>
<dbReference type="STRING" id="177439.DP2866"/>
<dbReference type="SFLD" id="SFLDG01109">
    <property type="entry name" value="Uncharacterised_Radical_SAM_Su"/>
    <property type="match status" value="1"/>
</dbReference>
<protein>
    <recommendedName>
        <fullName evidence="7">Radical SAM core domain-containing protein</fullName>
    </recommendedName>
</protein>
<dbReference type="PROSITE" id="PS51918">
    <property type="entry name" value="RADICAL_SAM"/>
    <property type="match status" value="1"/>
</dbReference>
<reference evidence="9" key="1">
    <citation type="journal article" date="2004" name="Environ. Microbiol.">
        <title>The genome of Desulfotalea psychrophila, a sulfate-reducing bacterium from permanently cold Arctic sediments.</title>
        <authorList>
            <person name="Rabus R."/>
            <person name="Ruepp A."/>
            <person name="Frickey T."/>
            <person name="Rattei T."/>
            <person name="Fartmann B."/>
            <person name="Stark M."/>
            <person name="Bauer M."/>
            <person name="Zibat A."/>
            <person name="Lombardot T."/>
            <person name="Becker I."/>
            <person name="Amann J."/>
            <person name="Gellner K."/>
            <person name="Teeling H."/>
            <person name="Leuschner W.D."/>
            <person name="Gloeckner F.-O."/>
            <person name="Lupas A.N."/>
            <person name="Amann R."/>
            <person name="Klenk H.-P."/>
        </authorList>
    </citation>
    <scope>NUCLEOTIDE SEQUENCE [LARGE SCALE GENOMIC DNA]</scope>
    <source>
        <strain evidence="9">DSM 12343 / LSv54</strain>
    </source>
</reference>
<evidence type="ECO:0000313" key="8">
    <source>
        <dbReference type="EMBL" id="CAG37595.1"/>
    </source>
</evidence>
<dbReference type="PANTHER" id="PTHR30352">
    <property type="entry name" value="PYRUVATE FORMATE-LYASE-ACTIVATING ENZYME"/>
    <property type="match status" value="1"/>
</dbReference>
<dbReference type="Pfam" id="PF04055">
    <property type="entry name" value="Radical_SAM"/>
    <property type="match status" value="1"/>
</dbReference>
<evidence type="ECO:0000256" key="2">
    <source>
        <dbReference type="ARBA" id="ARBA00022485"/>
    </source>
</evidence>
<dbReference type="HOGENOM" id="CLU_645348_0_0_7"/>
<keyword evidence="3" id="KW-0949">S-adenosyl-L-methionine</keyword>
<dbReference type="AlphaFoldDB" id="Q6AJ85"/>
<dbReference type="InterPro" id="IPR007197">
    <property type="entry name" value="rSAM"/>
</dbReference>
<sequence length="429" mass="48190">MIHPHTLPNLVFADENGEITDFDDLKMVGMSNGQFYKPRLEDIIPLPEGSELFALPGRLPIAWEPDEGEPVLLEANPYTPEEGLQAVAAFMSPAHTSIYTSAYQTEEGAPTLPLFAYTAVGWLDDRFWVAAFRSDPDTRQDFENVKQVTLEKKTQKKLQESRDNRLIQHIGKCCLTYGCPAAKNYFLGRWEAPLPTSPVCNARCLGCISLQESGECPSTQDRLSFVPTPAEISELAIAHIIAAERPIVSFGQGCEGEPLMQADTIGKAIKRIRAATPLGTINLNSNASLPDSIQHLIECGLDSLRVSMNSAQEKYYNNYYRPKGYTFSDVKQSIVNMKNAGRFVSLNYFILPGITDSEDEFKAFCAFLHEKEPDFIQLRNLNMDPEWYLSEIGFDKNAKTMGIPNWLAALKKEFPKLRFGYFNPFLPEF</sequence>
<comment type="cofactor">
    <cofactor evidence="1">
        <name>[4Fe-4S] cluster</name>
        <dbReference type="ChEBI" id="CHEBI:49883"/>
    </cofactor>
</comment>
<dbReference type="RefSeq" id="WP_011190107.1">
    <property type="nucleotide sequence ID" value="NC_006138.1"/>
</dbReference>
<dbReference type="InterPro" id="IPR013785">
    <property type="entry name" value="Aldolase_TIM"/>
</dbReference>
<dbReference type="CDD" id="cd01335">
    <property type="entry name" value="Radical_SAM"/>
    <property type="match status" value="1"/>
</dbReference>